<comment type="caution">
    <text evidence="1">The sequence shown here is derived from an EMBL/GenBank/DDBJ whole genome shotgun (WGS) entry which is preliminary data.</text>
</comment>
<dbReference type="AlphaFoldDB" id="A0A726EED5"/>
<sequence>MKKLLAVCVIGLASFLTGCGDDGIYGSYVNKQYGVRLDVQKDVIKFRDGVFTVKEWDESKKPVYIARTQNKDLGSWTFKIEKVKQGVVYQGAVFEKD</sequence>
<protein>
    <recommendedName>
        <fullName evidence="2">Lipoprotein</fullName>
    </recommendedName>
</protein>
<organism evidence="1">
    <name type="scientific">Salmonella infantis</name>
    <dbReference type="NCBI Taxonomy" id="595"/>
    <lineage>
        <taxon>Bacteria</taxon>
        <taxon>Pseudomonadati</taxon>
        <taxon>Pseudomonadota</taxon>
        <taxon>Gammaproteobacteria</taxon>
        <taxon>Enterobacterales</taxon>
        <taxon>Enterobacteriaceae</taxon>
        <taxon>Salmonella</taxon>
    </lineage>
</organism>
<accession>A0A726EED5</accession>
<proteinExistence type="predicted"/>
<dbReference type="EMBL" id="DAAQXQ010000022">
    <property type="protein sequence ID" value="HAE1298086.1"/>
    <property type="molecule type" value="Genomic_DNA"/>
</dbReference>
<evidence type="ECO:0008006" key="2">
    <source>
        <dbReference type="Google" id="ProtNLM"/>
    </source>
</evidence>
<dbReference type="PROSITE" id="PS51257">
    <property type="entry name" value="PROKAR_LIPOPROTEIN"/>
    <property type="match status" value="1"/>
</dbReference>
<gene>
    <name evidence="1" type="ORF">G2958_22600</name>
</gene>
<name>A0A726EED5_SALIN</name>
<reference evidence="1" key="2">
    <citation type="submission" date="2019-10" db="EMBL/GenBank/DDBJ databases">
        <authorList>
            <consortium name="NCBI Pathogen Detection Project"/>
        </authorList>
    </citation>
    <scope>NUCLEOTIDE SEQUENCE</scope>
    <source>
        <strain evidence="1">Salmonella enterica</strain>
    </source>
</reference>
<reference evidence="1" key="1">
    <citation type="journal article" date="2018" name="Genome Biol.">
        <title>SKESA: strategic k-mer extension for scrupulous assemblies.</title>
        <authorList>
            <person name="Souvorov A."/>
            <person name="Agarwala R."/>
            <person name="Lipman D.J."/>
        </authorList>
    </citation>
    <scope>NUCLEOTIDE SEQUENCE</scope>
    <source>
        <strain evidence="1">Salmonella enterica</strain>
    </source>
</reference>
<evidence type="ECO:0000313" key="1">
    <source>
        <dbReference type="EMBL" id="HAE1298086.1"/>
    </source>
</evidence>